<reference evidence="5" key="1">
    <citation type="submission" date="2022-07" db="EMBL/GenBank/DDBJ databases">
        <title>Genome Sequence of Physisporinus lineatus.</title>
        <authorList>
            <person name="Buettner E."/>
        </authorList>
    </citation>
    <scope>NUCLEOTIDE SEQUENCE</scope>
    <source>
        <strain evidence="5">VT162</strain>
    </source>
</reference>
<dbReference type="Pfam" id="PF01596">
    <property type="entry name" value="Methyltransf_3"/>
    <property type="match status" value="1"/>
</dbReference>
<dbReference type="PANTHER" id="PTHR10509">
    <property type="entry name" value="O-METHYLTRANSFERASE-RELATED"/>
    <property type="match status" value="1"/>
</dbReference>
<protein>
    <recommendedName>
        <fullName evidence="7">O-methyltransferase</fullName>
    </recommendedName>
</protein>
<dbReference type="GO" id="GO:0032259">
    <property type="term" value="P:methylation"/>
    <property type="evidence" value="ECO:0007669"/>
    <property type="project" value="UniProtKB-KW"/>
</dbReference>
<keyword evidence="3" id="KW-0949">S-adenosyl-L-methionine</keyword>
<dbReference type="PANTHER" id="PTHR10509:SF14">
    <property type="entry name" value="CAFFEOYL-COA O-METHYLTRANSFERASE 3-RELATED"/>
    <property type="match status" value="1"/>
</dbReference>
<comment type="caution">
    <text evidence="5">The sequence shown here is derived from an EMBL/GenBank/DDBJ whole genome shotgun (WGS) entry which is preliminary data.</text>
</comment>
<keyword evidence="6" id="KW-1185">Reference proteome</keyword>
<keyword evidence="1" id="KW-0489">Methyltransferase</keyword>
<dbReference type="InterPro" id="IPR050362">
    <property type="entry name" value="Cation-dep_OMT"/>
</dbReference>
<evidence type="ECO:0000313" key="5">
    <source>
        <dbReference type="EMBL" id="KAJ3489970.1"/>
    </source>
</evidence>
<name>A0AAD5YI27_9APHY</name>
<dbReference type="PROSITE" id="PS51682">
    <property type="entry name" value="SAM_OMT_I"/>
    <property type="match status" value="1"/>
</dbReference>
<evidence type="ECO:0000256" key="3">
    <source>
        <dbReference type="ARBA" id="ARBA00022691"/>
    </source>
</evidence>
<dbReference type="GO" id="GO:0008757">
    <property type="term" value="F:S-adenosylmethionine-dependent methyltransferase activity"/>
    <property type="evidence" value="ECO:0007669"/>
    <property type="project" value="TreeGrafter"/>
</dbReference>
<comment type="similarity">
    <text evidence="4">Belongs to the class I-like SAM-binding methyltransferase superfamily. Cation-dependent O-methyltransferase family.</text>
</comment>
<evidence type="ECO:0000256" key="4">
    <source>
        <dbReference type="ARBA" id="ARBA00023453"/>
    </source>
</evidence>
<dbReference type="Proteomes" id="UP001212997">
    <property type="component" value="Unassembled WGS sequence"/>
</dbReference>
<gene>
    <name evidence="5" type="ORF">NLI96_g1752</name>
</gene>
<accession>A0AAD5YI27</accession>
<dbReference type="SUPFAM" id="SSF53335">
    <property type="entry name" value="S-adenosyl-L-methionine-dependent methyltransferases"/>
    <property type="match status" value="1"/>
</dbReference>
<evidence type="ECO:0000256" key="1">
    <source>
        <dbReference type="ARBA" id="ARBA00022603"/>
    </source>
</evidence>
<dbReference type="Gene3D" id="3.40.50.150">
    <property type="entry name" value="Vaccinia Virus protein VP39"/>
    <property type="match status" value="1"/>
</dbReference>
<sequence length="247" mass="27598">MSSRFMNVDLVTNSGDTPNDRLAVLLGHLCSELDSGPDTFNINHARDLAHQAKNVIDGYDDYVVKHTSRHPPILDEMLKNGFEHDWEKVFEEGKTKFRLLPDMTAGGYEAVVLQHLARMSKAATILEIGMFTGTTTVSLALVPRVEKVVALELEGYLEEHNRPYFDRAGVSDKIDVRIGDALQSLDQLVRENACFDMVFLDADKPSYAKYFEKIINSSPSLLAKGGCIVADNVAWRGQLWLPTARTQ</sequence>
<evidence type="ECO:0000313" key="6">
    <source>
        <dbReference type="Proteomes" id="UP001212997"/>
    </source>
</evidence>
<evidence type="ECO:0000256" key="2">
    <source>
        <dbReference type="ARBA" id="ARBA00022679"/>
    </source>
</evidence>
<dbReference type="AlphaFoldDB" id="A0AAD5YI27"/>
<dbReference type="CDD" id="cd02440">
    <property type="entry name" value="AdoMet_MTases"/>
    <property type="match status" value="1"/>
</dbReference>
<organism evidence="5 6">
    <name type="scientific">Meripilus lineatus</name>
    <dbReference type="NCBI Taxonomy" id="2056292"/>
    <lineage>
        <taxon>Eukaryota</taxon>
        <taxon>Fungi</taxon>
        <taxon>Dikarya</taxon>
        <taxon>Basidiomycota</taxon>
        <taxon>Agaricomycotina</taxon>
        <taxon>Agaricomycetes</taxon>
        <taxon>Polyporales</taxon>
        <taxon>Meripilaceae</taxon>
        <taxon>Meripilus</taxon>
    </lineage>
</organism>
<dbReference type="InterPro" id="IPR029063">
    <property type="entry name" value="SAM-dependent_MTases_sf"/>
</dbReference>
<proteinExistence type="inferred from homology"/>
<dbReference type="GO" id="GO:0008171">
    <property type="term" value="F:O-methyltransferase activity"/>
    <property type="evidence" value="ECO:0007669"/>
    <property type="project" value="InterPro"/>
</dbReference>
<dbReference type="EMBL" id="JANAWD010000035">
    <property type="protein sequence ID" value="KAJ3489970.1"/>
    <property type="molecule type" value="Genomic_DNA"/>
</dbReference>
<keyword evidence="2" id="KW-0808">Transferase</keyword>
<evidence type="ECO:0008006" key="7">
    <source>
        <dbReference type="Google" id="ProtNLM"/>
    </source>
</evidence>
<dbReference type="InterPro" id="IPR002935">
    <property type="entry name" value="SAM_O-MeTrfase"/>
</dbReference>